<feature type="region of interest" description="Disordered" evidence="2">
    <location>
        <begin position="427"/>
        <end position="475"/>
    </location>
</feature>
<feature type="compositionally biased region" description="Low complexity" evidence="2">
    <location>
        <begin position="466"/>
        <end position="475"/>
    </location>
</feature>
<feature type="compositionally biased region" description="Pro residues" evidence="2">
    <location>
        <begin position="45"/>
        <end position="58"/>
    </location>
</feature>
<dbReference type="Proteomes" id="UP000604475">
    <property type="component" value="Unassembled WGS sequence"/>
</dbReference>
<name>A0A937RFJ3_9ACTN</name>
<feature type="region of interest" description="Disordered" evidence="2">
    <location>
        <begin position="1"/>
        <end position="65"/>
    </location>
</feature>
<feature type="compositionally biased region" description="Gly residues" evidence="2">
    <location>
        <begin position="436"/>
        <end position="451"/>
    </location>
</feature>
<feature type="compositionally biased region" description="Polar residues" evidence="2">
    <location>
        <begin position="175"/>
        <end position="186"/>
    </location>
</feature>
<organism evidence="5 6">
    <name type="scientific">Frankia nepalensis</name>
    <dbReference type="NCBI Taxonomy" id="1836974"/>
    <lineage>
        <taxon>Bacteria</taxon>
        <taxon>Bacillati</taxon>
        <taxon>Actinomycetota</taxon>
        <taxon>Actinomycetes</taxon>
        <taxon>Frankiales</taxon>
        <taxon>Frankiaceae</taxon>
        <taxon>Frankia</taxon>
    </lineage>
</organism>
<dbReference type="RefSeq" id="WP_203031720.1">
    <property type="nucleotide sequence ID" value="NZ_JAEACQ010000168.1"/>
</dbReference>
<feature type="transmembrane region" description="Helical" evidence="3">
    <location>
        <begin position="105"/>
        <end position="124"/>
    </location>
</feature>
<evidence type="ECO:0000313" key="6">
    <source>
        <dbReference type="Proteomes" id="UP000604475"/>
    </source>
</evidence>
<evidence type="ECO:0000259" key="4">
    <source>
        <dbReference type="Pfam" id="PF14257"/>
    </source>
</evidence>
<protein>
    <submittedName>
        <fullName evidence="5">DUF4349 domain-containing protein</fullName>
    </submittedName>
</protein>
<gene>
    <name evidence="5" type="ORF">I7412_12935</name>
</gene>
<feature type="transmembrane region" description="Helical" evidence="3">
    <location>
        <begin position="396"/>
        <end position="417"/>
    </location>
</feature>
<accession>A0A937RFJ3</accession>
<dbReference type="InterPro" id="IPR025645">
    <property type="entry name" value="DUF4349"/>
</dbReference>
<feature type="compositionally biased region" description="Pro residues" evidence="2">
    <location>
        <begin position="454"/>
        <end position="465"/>
    </location>
</feature>
<evidence type="ECO:0000256" key="3">
    <source>
        <dbReference type="SAM" id="Phobius"/>
    </source>
</evidence>
<evidence type="ECO:0000313" key="5">
    <source>
        <dbReference type="EMBL" id="MBL7628060.1"/>
    </source>
</evidence>
<keyword evidence="3" id="KW-0812">Transmembrane</keyword>
<keyword evidence="3" id="KW-0472">Membrane</keyword>
<keyword evidence="6" id="KW-1185">Reference proteome</keyword>
<feature type="coiled-coil region" evidence="1">
    <location>
        <begin position="325"/>
        <end position="352"/>
    </location>
</feature>
<keyword evidence="3" id="KW-1133">Transmembrane helix</keyword>
<proteinExistence type="predicted"/>
<feature type="region of interest" description="Disordered" evidence="2">
    <location>
        <begin position="173"/>
        <end position="197"/>
    </location>
</feature>
<evidence type="ECO:0000256" key="2">
    <source>
        <dbReference type="SAM" id="MobiDB-lite"/>
    </source>
</evidence>
<reference evidence="5" key="1">
    <citation type="submission" date="2020-12" db="EMBL/GenBank/DDBJ databases">
        <title>Genomic characterization of non-nitrogen-fixing Frankia strains.</title>
        <authorList>
            <person name="Carlos-Shanley C."/>
            <person name="Guerra T."/>
            <person name="Hahn D."/>
        </authorList>
    </citation>
    <scope>NUCLEOTIDE SEQUENCE</scope>
    <source>
        <strain evidence="5">CN6</strain>
    </source>
</reference>
<dbReference type="AlphaFoldDB" id="A0A937RFJ3"/>
<dbReference type="Pfam" id="PF14257">
    <property type="entry name" value="DUF4349"/>
    <property type="match status" value="1"/>
</dbReference>
<dbReference type="EMBL" id="JAEACQ010000168">
    <property type="protein sequence ID" value="MBL7628060.1"/>
    <property type="molecule type" value="Genomic_DNA"/>
</dbReference>
<comment type="caution">
    <text evidence="5">The sequence shown here is derived from an EMBL/GenBank/DDBJ whole genome shotgun (WGS) entry which is preliminary data.</text>
</comment>
<sequence length="475" mass="47237">MAANRAPDAQQEPRPGGGAGAAEAVGATATLTRDEPRPGEGPAASIPPPPPGPWPAPGGRPAAAPAPLRAGWAAFQAARTGGAAGTAGRTIELGGRRIRVTRRGAFAAVLVLVVLVVAIAALGGSGGGGDRDSSGAAIEPAPAMIAPDSAYGDKGGGAPGTADGEVSAAAAPTFTAGSSGSDSSIMPPTVPGSGAVRPAGAQPRIVWTGSMSVEVPDGTVESAINKIRVAAEGLGGYLAESQVSGTSATDDDDRQSAAITLRVPSGKFTSLQDTVGGVGVVSSSNLTSQDVTGEYVDLEARKSALVASRSTFQELLTRADTIGDVLSVQREISSVQAQIEQIEGQLKVLADQSDYATLSINLYEKGGEPEKPDDENGFVEAFRDAGRDFVNGLEDIISALGGLALVLLVLVVAYLLYRLARVVRRRRSSHRAGPPGAAGGPDGQGGPGGGSPAPAGPAPADPAPVPADSSTGSSS</sequence>
<evidence type="ECO:0000256" key="1">
    <source>
        <dbReference type="SAM" id="Coils"/>
    </source>
</evidence>
<keyword evidence="1" id="KW-0175">Coiled coil</keyword>
<feature type="domain" description="DUF4349" evidence="4">
    <location>
        <begin position="204"/>
        <end position="418"/>
    </location>
</feature>